<sequence>MAPPPPLTVGEAWPDVSSDMLWLRFGVVPCMIIICCLGLVLPDPRFFLAVPWRLPLLISWAVYMSLVSSVQTYTTLFLPLTPAPLHEAIDNVGYAGIGGALGAIYSIVLPLGATCTCGETIFIDRPKSIIVPVSLKTGTKIDF</sequence>
<dbReference type="EnsemblPlants" id="ONIVA01G33730.1">
    <property type="protein sequence ID" value="ONIVA01G33730.1"/>
    <property type="gene ID" value="ONIVA01G33730"/>
</dbReference>
<protein>
    <recommendedName>
        <fullName evidence="2">DUF7378 domain-containing protein</fullName>
    </recommendedName>
</protein>
<evidence type="ECO:0000313" key="4">
    <source>
        <dbReference type="Proteomes" id="UP000006591"/>
    </source>
</evidence>
<keyword evidence="4" id="KW-1185">Reference proteome</keyword>
<evidence type="ECO:0000259" key="2">
    <source>
        <dbReference type="Pfam" id="PF24095"/>
    </source>
</evidence>
<keyword evidence="1" id="KW-0472">Membrane</keyword>
<dbReference type="Proteomes" id="UP000006591">
    <property type="component" value="Chromosome 1"/>
</dbReference>
<dbReference type="OMA" id="CTCGETI"/>
<reference evidence="3" key="2">
    <citation type="submission" date="2018-04" db="EMBL/GenBank/DDBJ databases">
        <title>OnivRS2 (Oryza nivara Reference Sequence Version 2).</title>
        <authorList>
            <person name="Zhang J."/>
            <person name="Kudrna D."/>
            <person name="Lee S."/>
            <person name="Talag J."/>
            <person name="Rajasekar S."/>
            <person name="Welchert J."/>
            <person name="Hsing Y.-I."/>
            <person name="Wing R.A."/>
        </authorList>
    </citation>
    <scope>NUCLEOTIDE SEQUENCE [LARGE SCALE GENOMIC DNA]</scope>
</reference>
<name>A0A0E0FSJ3_ORYNI</name>
<feature type="transmembrane region" description="Helical" evidence="1">
    <location>
        <begin position="94"/>
        <end position="117"/>
    </location>
</feature>
<organism evidence="3">
    <name type="scientific">Oryza nivara</name>
    <name type="common">Indian wild rice</name>
    <name type="synonym">Oryza sativa f. spontanea</name>
    <dbReference type="NCBI Taxonomy" id="4536"/>
    <lineage>
        <taxon>Eukaryota</taxon>
        <taxon>Viridiplantae</taxon>
        <taxon>Streptophyta</taxon>
        <taxon>Embryophyta</taxon>
        <taxon>Tracheophyta</taxon>
        <taxon>Spermatophyta</taxon>
        <taxon>Magnoliopsida</taxon>
        <taxon>Liliopsida</taxon>
        <taxon>Poales</taxon>
        <taxon>Poaceae</taxon>
        <taxon>BOP clade</taxon>
        <taxon>Oryzoideae</taxon>
        <taxon>Oryzeae</taxon>
        <taxon>Oryzinae</taxon>
        <taxon>Oryza</taxon>
    </lineage>
</organism>
<dbReference type="AlphaFoldDB" id="A0A0E0FSJ3"/>
<evidence type="ECO:0000256" key="1">
    <source>
        <dbReference type="SAM" id="Phobius"/>
    </source>
</evidence>
<feature type="domain" description="DUF7378" evidence="2">
    <location>
        <begin position="7"/>
        <end position="117"/>
    </location>
</feature>
<feature type="transmembrane region" description="Helical" evidence="1">
    <location>
        <begin position="54"/>
        <end position="74"/>
    </location>
</feature>
<feature type="transmembrane region" description="Helical" evidence="1">
    <location>
        <begin position="20"/>
        <end position="42"/>
    </location>
</feature>
<dbReference type="HOGENOM" id="CLU_1809289_0_0_1"/>
<keyword evidence="1" id="KW-1133">Transmembrane helix</keyword>
<dbReference type="Gramene" id="ONIVA01G33730.1">
    <property type="protein sequence ID" value="ONIVA01G33730.1"/>
    <property type="gene ID" value="ONIVA01G33730"/>
</dbReference>
<reference evidence="3" key="1">
    <citation type="submission" date="2015-04" db="UniProtKB">
        <authorList>
            <consortium name="EnsemblPlants"/>
        </authorList>
    </citation>
    <scope>IDENTIFICATION</scope>
    <source>
        <strain evidence="3">SL10</strain>
    </source>
</reference>
<evidence type="ECO:0000313" key="3">
    <source>
        <dbReference type="EnsemblPlants" id="ONIVA01G33730.1"/>
    </source>
</evidence>
<dbReference type="Pfam" id="PF24095">
    <property type="entry name" value="DUF7378"/>
    <property type="match status" value="1"/>
</dbReference>
<keyword evidence="1" id="KW-0812">Transmembrane</keyword>
<accession>A0A0E0FSJ3</accession>
<dbReference type="InterPro" id="IPR055802">
    <property type="entry name" value="DUF7378"/>
</dbReference>
<proteinExistence type="predicted"/>